<evidence type="ECO:0000256" key="1">
    <source>
        <dbReference type="SAM" id="MobiDB-lite"/>
    </source>
</evidence>
<name>A0A4Y2D7R9_ARAVE</name>
<feature type="region of interest" description="Disordered" evidence="1">
    <location>
        <begin position="94"/>
        <end position="117"/>
    </location>
</feature>
<dbReference type="AlphaFoldDB" id="A0A4Y2D7R9"/>
<comment type="caution">
    <text evidence="2">The sequence shown here is derived from an EMBL/GenBank/DDBJ whole genome shotgun (WGS) entry which is preliminary data.</text>
</comment>
<evidence type="ECO:0000313" key="3">
    <source>
        <dbReference type="Proteomes" id="UP000499080"/>
    </source>
</evidence>
<accession>A0A4Y2D7R9</accession>
<dbReference type="EMBL" id="BGPR01000309">
    <property type="protein sequence ID" value="GBM12126.1"/>
    <property type="molecule type" value="Genomic_DNA"/>
</dbReference>
<gene>
    <name evidence="2" type="ORF">AVEN_39466_1</name>
</gene>
<proteinExistence type="predicted"/>
<reference evidence="2 3" key="1">
    <citation type="journal article" date="2019" name="Sci. Rep.">
        <title>Orb-weaving spider Araneus ventricosus genome elucidates the spidroin gene catalogue.</title>
        <authorList>
            <person name="Kono N."/>
            <person name="Nakamura H."/>
            <person name="Ohtoshi R."/>
            <person name="Moran D.A.P."/>
            <person name="Shinohara A."/>
            <person name="Yoshida Y."/>
            <person name="Fujiwara M."/>
            <person name="Mori M."/>
            <person name="Tomita M."/>
            <person name="Arakawa K."/>
        </authorList>
    </citation>
    <scope>NUCLEOTIDE SEQUENCE [LARGE SCALE GENOMIC DNA]</scope>
</reference>
<evidence type="ECO:0000313" key="2">
    <source>
        <dbReference type="EMBL" id="GBM12126.1"/>
    </source>
</evidence>
<sequence length="117" mass="12891">MFLLHGALPPVIVRTFFGRSRAVAGDGYYDSSLSTRAIAATVIQGLRVPRQNGGKSMTSSFSYIDVPFLKQTENYFGMDLVILNCSQMRRTTPELGTPSSSFRITPYDLQQNGSTCL</sequence>
<keyword evidence="3" id="KW-1185">Reference proteome</keyword>
<dbReference type="Proteomes" id="UP000499080">
    <property type="component" value="Unassembled WGS sequence"/>
</dbReference>
<protein>
    <submittedName>
        <fullName evidence="2">Uncharacterized protein</fullName>
    </submittedName>
</protein>
<organism evidence="2 3">
    <name type="scientific">Araneus ventricosus</name>
    <name type="common">Orbweaver spider</name>
    <name type="synonym">Epeira ventricosa</name>
    <dbReference type="NCBI Taxonomy" id="182803"/>
    <lineage>
        <taxon>Eukaryota</taxon>
        <taxon>Metazoa</taxon>
        <taxon>Ecdysozoa</taxon>
        <taxon>Arthropoda</taxon>
        <taxon>Chelicerata</taxon>
        <taxon>Arachnida</taxon>
        <taxon>Araneae</taxon>
        <taxon>Araneomorphae</taxon>
        <taxon>Entelegynae</taxon>
        <taxon>Araneoidea</taxon>
        <taxon>Araneidae</taxon>
        <taxon>Araneus</taxon>
    </lineage>
</organism>
<feature type="compositionally biased region" description="Polar residues" evidence="1">
    <location>
        <begin position="97"/>
        <end position="117"/>
    </location>
</feature>